<reference evidence="1 2" key="1">
    <citation type="submission" date="2019-01" db="EMBL/GenBank/DDBJ databases">
        <title>Sequencing of cultivated peanut Arachis hypogaea provides insights into genome evolution and oil improvement.</title>
        <authorList>
            <person name="Chen X."/>
        </authorList>
    </citation>
    <scope>NUCLEOTIDE SEQUENCE [LARGE SCALE GENOMIC DNA]</scope>
    <source>
        <strain evidence="2">cv. Fuhuasheng</strain>
        <tissue evidence="1">Leaves</tissue>
    </source>
</reference>
<name>A0A444YTM7_ARAHY</name>
<organism evidence="1 2">
    <name type="scientific">Arachis hypogaea</name>
    <name type="common">Peanut</name>
    <dbReference type="NCBI Taxonomy" id="3818"/>
    <lineage>
        <taxon>Eukaryota</taxon>
        <taxon>Viridiplantae</taxon>
        <taxon>Streptophyta</taxon>
        <taxon>Embryophyta</taxon>
        <taxon>Tracheophyta</taxon>
        <taxon>Spermatophyta</taxon>
        <taxon>Magnoliopsida</taxon>
        <taxon>eudicotyledons</taxon>
        <taxon>Gunneridae</taxon>
        <taxon>Pentapetalae</taxon>
        <taxon>rosids</taxon>
        <taxon>fabids</taxon>
        <taxon>Fabales</taxon>
        <taxon>Fabaceae</taxon>
        <taxon>Papilionoideae</taxon>
        <taxon>50 kb inversion clade</taxon>
        <taxon>dalbergioids sensu lato</taxon>
        <taxon>Dalbergieae</taxon>
        <taxon>Pterocarpus clade</taxon>
        <taxon>Arachis</taxon>
    </lineage>
</organism>
<sequence>MPHVKFSNRVPNWKRSLVDDPSSFNASAAASLSSRILCRIPFVSSPTIKPFTTIAISSLSTMPSLLNLGLRPTLRPSVNKTAFILCSANNGQVIIGTPITMLSSVEFQPQCVRNPPVEL</sequence>
<accession>A0A444YTM7</accession>
<dbReference type="EMBL" id="SDMP01000016">
    <property type="protein sequence ID" value="RYR05265.1"/>
    <property type="molecule type" value="Genomic_DNA"/>
</dbReference>
<dbReference type="AlphaFoldDB" id="A0A444YTM7"/>
<keyword evidence="2" id="KW-1185">Reference proteome</keyword>
<protein>
    <submittedName>
        <fullName evidence="1">Uncharacterized protein</fullName>
    </submittedName>
</protein>
<evidence type="ECO:0000313" key="1">
    <source>
        <dbReference type="EMBL" id="RYR05265.1"/>
    </source>
</evidence>
<dbReference type="Proteomes" id="UP000289738">
    <property type="component" value="Chromosome B06"/>
</dbReference>
<proteinExistence type="predicted"/>
<gene>
    <name evidence="1" type="ORF">Ahy_B06g085134</name>
</gene>
<comment type="caution">
    <text evidence="1">The sequence shown here is derived from an EMBL/GenBank/DDBJ whole genome shotgun (WGS) entry which is preliminary data.</text>
</comment>
<evidence type="ECO:0000313" key="2">
    <source>
        <dbReference type="Proteomes" id="UP000289738"/>
    </source>
</evidence>